<feature type="repeat" description="ANK" evidence="3">
    <location>
        <begin position="27"/>
        <end position="59"/>
    </location>
</feature>
<dbReference type="EMBL" id="KN825754">
    <property type="protein sequence ID" value="KIK81666.1"/>
    <property type="molecule type" value="Genomic_DNA"/>
</dbReference>
<keyword evidence="1" id="KW-0677">Repeat</keyword>
<accession>A0A0D0DC06</accession>
<keyword evidence="2 3" id="KW-0040">ANK repeat</keyword>
<evidence type="ECO:0000313" key="4">
    <source>
        <dbReference type="EMBL" id="KIK81666.1"/>
    </source>
</evidence>
<keyword evidence="5" id="KW-1185">Reference proteome</keyword>
<evidence type="ECO:0000256" key="2">
    <source>
        <dbReference type="ARBA" id="ARBA00023043"/>
    </source>
</evidence>
<feature type="non-terminal residue" evidence="4">
    <location>
        <position position="91"/>
    </location>
</feature>
<dbReference type="Pfam" id="PF12796">
    <property type="entry name" value="Ank_2"/>
    <property type="match status" value="1"/>
</dbReference>
<proteinExistence type="predicted"/>
<sequence>MANMAIGMPGEQIDVVEKADVNVMDKNFNTPLHLACYDGHISIVELLLQKGAIVHAQGEYSGTPLRSACDGGHIDIVELLLRNGADANAQG</sequence>
<dbReference type="STRING" id="930991.A0A0D0DC06"/>
<dbReference type="OrthoDB" id="2663809at2759"/>
<evidence type="ECO:0000313" key="5">
    <source>
        <dbReference type="Proteomes" id="UP000054538"/>
    </source>
</evidence>
<evidence type="ECO:0000256" key="3">
    <source>
        <dbReference type="PROSITE-ProRule" id="PRU00023"/>
    </source>
</evidence>
<dbReference type="Proteomes" id="UP000054538">
    <property type="component" value="Unassembled WGS sequence"/>
</dbReference>
<dbReference type="Gene3D" id="1.25.40.20">
    <property type="entry name" value="Ankyrin repeat-containing domain"/>
    <property type="match status" value="1"/>
</dbReference>
<reference evidence="4 5" key="1">
    <citation type="submission" date="2014-04" db="EMBL/GenBank/DDBJ databases">
        <authorList>
            <consortium name="DOE Joint Genome Institute"/>
            <person name="Kuo A."/>
            <person name="Kohler A."/>
            <person name="Jargeat P."/>
            <person name="Nagy L.G."/>
            <person name="Floudas D."/>
            <person name="Copeland A."/>
            <person name="Barry K.W."/>
            <person name="Cichocki N."/>
            <person name="Veneault-Fourrey C."/>
            <person name="LaButti K."/>
            <person name="Lindquist E.A."/>
            <person name="Lipzen A."/>
            <person name="Lundell T."/>
            <person name="Morin E."/>
            <person name="Murat C."/>
            <person name="Sun H."/>
            <person name="Tunlid A."/>
            <person name="Henrissat B."/>
            <person name="Grigoriev I.V."/>
            <person name="Hibbett D.S."/>
            <person name="Martin F."/>
            <person name="Nordberg H.P."/>
            <person name="Cantor M.N."/>
            <person name="Hua S.X."/>
        </authorList>
    </citation>
    <scope>NUCLEOTIDE SEQUENCE [LARGE SCALE GENOMIC DNA]</scope>
    <source>
        <strain evidence="4 5">Ve08.2h10</strain>
    </source>
</reference>
<dbReference type="SUPFAM" id="SSF48403">
    <property type="entry name" value="Ankyrin repeat"/>
    <property type="match status" value="1"/>
</dbReference>
<feature type="repeat" description="ANK" evidence="3">
    <location>
        <begin position="60"/>
        <end position="91"/>
    </location>
</feature>
<reference evidence="5" key="2">
    <citation type="submission" date="2015-01" db="EMBL/GenBank/DDBJ databases">
        <title>Evolutionary Origins and Diversification of the Mycorrhizal Mutualists.</title>
        <authorList>
            <consortium name="DOE Joint Genome Institute"/>
            <consortium name="Mycorrhizal Genomics Consortium"/>
            <person name="Kohler A."/>
            <person name="Kuo A."/>
            <person name="Nagy L.G."/>
            <person name="Floudas D."/>
            <person name="Copeland A."/>
            <person name="Barry K.W."/>
            <person name="Cichocki N."/>
            <person name="Veneault-Fourrey C."/>
            <person name="LaButti K."/>
            <person name="Lindquist E.A."/>
            <person name="Lipzen A."/>
            <person name="Lundell T."/>
            <person name="Morin E."/>
            <person name="Murat C."/>
            <person name="Riley R."/>
            <person name="Ohm R."/>
            <person name="Sun H."/>
            <person name="Tunlid A."/>
            <person name="Henrissat B."/>
            <person name="Grigoriev I.V."/>
            <person name="Hibbett D.S."/>
            <person name="Martin F."/>
        </authorList>
    </citation>
    <scope>NUCLEOTIDE SEQUENCE [LARGE SCALE GENOMIC DNA]</scope>
    <source>
        <strain evidence="5">Ve08.2h10</strain>
    </source>
</reference>
<dbReference type="HOGENOM" id="CLU_2432938_0_0_1"/>
<dbReference type="PROSITE" id="PS50088">
    <property type="entry name" value="ANK_REPEAT"/>
    <property type="match status" value="2"/>
</dbReference>
<gene>
    <name evidence="4" type="ORF">PAXRUDRAFT_101449</name>
</gene>
<evidence type="ECO:0000256" key="1">
    <source>
        <dbReference type="ARBA" id="ARBA00022737"/>
    </source>
</evidence>
<organism evidence="4 5">
    <name type="scientific">Paxillus rubicundulus Ve08.2h10</name>
    <dbReference type="NCBI Taxonomy" id="930991"/>
    <lineage>
        <taxon>Eukaryota</taxon>
        <taxon>Fungi</taxon>
        <taxon>Dikarya</taxon>
        <taxon>Basidiomycota</taxon>
        <taxon>Agaricomycotina</taxon>
        <taxon>Agaricomycetes</taxon>
        <taxon>Agaricomycetidae</taxon>
        <taxon>Boletales</taxon>
        <taxon>Paxilineae</taxon>
        <taxon>Paxillaceae</taxon>
        <taxon>Paxillus</taxon>
    </lineage>
</organism>
<dbReference type="InParanoid" id="A0A0D0DC06"/>
<name>A0A0D0DC06_9AGAM</name>
<dbReference type="InterPro" id="IPR002110">
    <property type="entry name" value="Ankyrin_rpt"/>
</dbReference>
<dbReference type="PANTHER" id="PTHR24171">
    <property type="entry name" value="ANKYRIN REPEAT DOMAIN-CONTAINING PROTEIN 39-RELATED"/>
    <property type="match status" value="1"/>
</dbReference>
<dbReference type="PROSITE" id="PS50297">
    <property type="entry name" value="ANK_REP_REGION"/>
    <property type="match status" value="2"/>
</dbReference>
<dbReference type="PRINTS" id="PR01415">
    <property type="entry name" value="ANKYRIN"/>
</dbReference>
<dbReference type="AlphaFoldDB" id="A0A0D0DC06"/>
<dbReference type="SMART" id="SM00248">
    <property type="entry name" value="ANK"/>
    <property type="match status" value="2"/>
</dbReference>
<protein>
    <submittedName>
        <fullName evidence="4">Uncharacterized protein</fullName>
    </submittedName>
</protein>
<dbReference type="InterPro" id="IPR036770">
    <property type="entry name" value="Ankyrin_rpt-contain_sf"/>
</dbReference>